<evidence type="ECO:0000256" key="1">
    <source>
        <dbReference type="SAM" id="Coils"/>
    </source>
</evidence>
<dbReference type="NCBIfam" id="TIGR03599">
    <property type="entry name" value="YloV"/>
    <property type="match status" value="1"/>
</dbReference>
<dbReference type="GO" id="GO:0006071">
    <property type="term" value="P:glycerol metabolic process"/>
    <property type="evidence" value="ECO:0007669"/>
    <property type="project" value="InterPro"/>
</dbReference>
<keyword evidence="4" id="KW-1185">Reference proteome</keyword>
<feature type="coiled-coil region" evidence="1">
    <location>
        <begin position="315"/>
        <end position="343"/>
    </location>
</feature>
<dbReference type="PROSITE" id="PS51480">
    <property type="entry name" value="DHAL"/>
    <property type="match status" value="1"/>
</dbReference>
<dbReference type="PANTHER" id="PTHR33434">
    <property type="entry name" value="DEGV DOMAIN-CONTAINING PROTEIN DR_1986-RELATED"/>
    <property type="match status" value="1"/>
</dbReference>
<evidence type="ECO:0000313" key="3">
    <source>
        <dbReference type="EMBL" id="ERK46978.1"/>
    </source>
</evidence>
<dbReference type="Proteomes" id="UP000016608">
    <property type="component" value="Unassembled WGS sequence"/>
</dbReference>
<reference evidence="3 4" key="1">
    <citation type="submission" date="2013-06" db="EMBL/GenBank/DDBJ databases">
        <authorList>
            <person name="Weinstock G."/>
            <person name="Sodergren E."/>
            <person name="Lobos E.A."/>
            <person name="Fulton L."/>
            <person name="Fulton R."/>
            <person name="Courtney L."/>
            <person name="Fronick C."/>
            <person name="O'Laughlin M."/>
            <person name="Godfrey J."/>
            <person name="Wilson R.M."/>
            <person name="Miner T."/>
            <person name="Farmer C."/>
            <person name="Delehaunty K."/>
            <person name="Cordes M."/>
            <person name="Minx P."/>
            <person name="Tomlinson C."/>
            <person name="Chen J."/>
            <person name="Wollam A."/>
            <person name="Pepin K.H."/>
            <person name="Bhonagiri V."/>
            <person name="Zhang X."/>
            <person name="Warren W."/>
            <person name="Mitreva M."/>
            <person name="Mardis E.R."/>
            <person name="Wilson R.K."/>
        </authorList>
    </citation>
    <scope>NUCLEOTIDE SEQUENCE [LARGE SCALE GENOMIC DNA]</scope>
    <source>
        <strain evidence="3 4">ATCC 29099</strain>
    </source>
</reference>
<name>U2R0B4_EUBRA</name>
<dbReference type="InterPro" id="IPR048394">
    <property type="entry name" value="FakA-like_M"/>
</dbReference>
<dbReference type="InterPro" id="IPR036117">
    <property type="entry name" value="DhaL_dom_sf"/>
</dbReference>
<feature type="domain" description="DhaL" evidence="2">
    <location>
        <begin position="16"/>
        <end position="209"/>
    </location>
</feature>
<dbReference type="AlphaFoldDB" id="U2R0B4"/>
<evidence type="ECO:0000313" key="4">
    <source>
        <dbReference type="Proteomes" id="UP000016608"/>
    </source>
</evidence>
<comment type="caution">
    <text evidence="3">The sequence shown here is derived from an EMBL/GenBank/DDBJ whole genome shotgun (WGS) entry which is preliminary data.</text>
</comment>
<dbReference type="InterPro" id="IPR033470">
    <property type="entry name" value="FakA-like_C"/>
</dbReference>
<accession>U2R0B4</accession>
<dbReference type="SMART" id="SM01121">
    <property type="entry name" value="Dak1_2"/>
    <property type="match status" value="1"/>
</dbReference>
<dbReference type="InterPro" id="IPR050270">
    <property type="entry name" value="DegV_domain_contain"/>
</dbReference>
<dbReference type="SUPFAM" id="SSF101473">
    <property type="entry name" value="DhaL-like"/>
    <property type="match status" value="1"/>
</dbReference>
<dbReference type="HOGENOM" id="CLU_017496_1_0_9"/>
<keyword evidence="1" id="KW-0175">Coiled coil</keyword>
<dbReference type="PANTHER" id="PTHR33434:SF4">
    <property type="entry name" value="PHOSPHATASE PROTEIN"/>
    <property type="match status" value="1"/>
</dbReference>
<gene>
    <name evidence="3" type="ORF">HMPREF0373_01526</name>
</gene>
<dbReference type="GO" id="GO:0004371">
    <property type="term" value="F:glycerone kinase activity"/>
    <property type="evidence" value="ECO:0007669"/>
    <property type="project" value="InterPro"/>
</dbReference>
<dbReference type="EMBL" id="AWVJ01000092">
    <property type="protein sequence ID" value="ERK46978.1"/>
    <property type="molecule type" value="Genomic_DNA"/>
</dbReference>
<dbReference type="Pfam" id="PF13684">
    <property type="entry name" value="FakA-like_C"/>
    <property type="match status" value="1"/>
</dbReference>
<sequence>MIKEELSVDIQTIDAALLSKMFLAGAKNLEAKKEWINELNVFPVPDGDTGTNMSMTIISAAKEVAAVEKPVMKDLAKAISSGSLRGARGNSGVILSQLLRGFTKTIKHYDQIDKIVLCESFQKACETAYKAVMKPKEGTILTVAKGAAEKALELSCDDSYNMEQYIAAIIAEAERVLALTPEMLPVLKQAGVVDSGGQGLVEVLKGAQDAFLGKEIDYTIEAAPASSGVVKISAQTEAEIKFGYCTEFIIVLNKTLTEAQEDEYRAFLQSMGDSIVLVADEEIVKTHVHTNDPGLVLQKALTFGSLSRIKIDNMREEHQEKLIKDAEKLAKEQEKEAEGKAKAAVGPKKDMGFIAVSIGEGVNEVFNGLGVDYLIEGGQTMNPSTEDMLNAIEHVNADHIFIFPNNKNIILAANQAAMLLEDKDIIVIPTKTIPQGISAMINFIPEQSPEENRENMLEAIAAVKTGQVTYAVRDTVIDDKEIKEGDYMGIGDSSILSVGADREDVTKDMVAQMIDEESSFICIYYGEEVLPEAVNALQKYFEETYPECEVEVQFGGQPIYYYVISVE</sequence>
<dbReference type="eggNOG" id="COG1461">
    <property type="taxonomic scope" value="Bacteria"/>
</dbReference>
<dbReference type="InterPro" id="IPR004007">
    <property type="entry name" value="DhaL_dom"/>
</dbReference>
<dbReference type="Pfam" id="PF02734">
    <property type="entry name" value="Dak2"/>
    <property type="match status" value="1"/>
</dbReference>
<dbReference type="SMART" id="SM01120">
    <property type="entry name" value="Dak2"/>
    <property type="match status" value="1"/>
</dbReference>
<proteinExistence type="predicted"/>
<dbReference type="Gene3D" id="1.25.40.340">
    <property type="match status" value="1"/>
</dbReference>
<protein>
    <submittedName>
        <fullName evidence="3">DAK2 domain fusion protein YloV</fullName>
    </submittedName>
</protein>
<evidence type="ECO:0000259" key="2">
    <source>
        <dbReference type="PROSITE" id="PS51480"/>
    </source>
</evidence>
<dbReference type="InterPro" id="IPR019986">
    <property type="entry name" value="YloV-like"/>
</dbReference>
<organism evidence="3 4">
    <name type="scientific">Eubacterium ramulus ATCC 29099</name>
    <dbReference type="NCBI Taxonomy" id="1256908"/>
    <lineage>
        <taxon>Bacteria</taxon>
        <taxon>Bacillati</taxon>
        <taxon>Bacillota</taxon>
        <taxon>Clostridia</taxon>
        <taxon>Eubacteriales</taxon>
        <taxon>Eubacteriaceae</taxon>
        <taxon>Eubacterium</taxon>
    </lineage>
</organism>
<dbReference type="Pfam" id="PF21645">
    <property type="entry name" value="FakA-like_M"/>
    <property type="match status" value="1"/>
</dbReference>
<dbReference type="PATRIC" id="fig|1256908.3.peg.1416"/>